<dbReference type="Pfam" id="PF17964">
    <property type="entry name" value="Big_10"/>
    <property type="match status" value="1"/>
</dbReference>
<evidence type="ECO:0000256" key="1">
    <source>
        <dbReference type="ARBA" id="ARBA00004752"/>
    </source>
</evidence>
<evidence type="ECO:0000256" key="2">
    <source>
        <dbReference type="ARBA" id="ARBA00022475"/>
    </source>
</evidence>
<dbReference type="InterPro" id="IPR041280">
    <property type="entry name" value="Big_10"/>
</dbReference>
<dbReference type="EMBL" id="WEGI01000004">
    <property type="protein sequence ID" value="MQY26309.1"/>
    <property type="molecule type" value="Genomic_DNA"/>
</dbReference>
<evidence type="ECO:0000256" key="6">
    <source>
        <dbReference type="ARBA" id="ARBA00022984"/>
    </source>
</evidence>
<evidence type="ECO:0000256" key="12">
    <source>
        <dbReference type="ARBA" id="ARBA00060592"/>
    </source>
</evidence>
<sequence length="396" mass="42608">MSICRGGRSLGSLTAVSLVALLAVGCDRLHDASPAGQVHSALEQIRPKVAVPIKDGDLEVSPGVPVKVQVEDGTLLSVSLTAADGTVVPGQLTPDGHSWEITQPLDFSTAYRLRAEAVGLGGKTTSNMNFATLTPRVKTHPYLDPNDEEVVGVGQPVALRFDENVPDRKAAQDLVKITTTPPVEGAFYWINNREVRWRPEHYWAPGTQVTIDVNGYGKSLGEGVVVDGDVHSAFTVGEATFFNADDSTKTVVVERNGQVIRTMPTSMGKDSTPTENGIYIIADRNEQIIMDSSTYGVPSSSPDGYRTPVDYATRMSYNGTFMHSAPWSVGAQGSYDTSHGCLNLSPEDARWVYENAKRGDVAVVRNTSGDTLSGVDGLGDWNIPWAEWKAGNADNR</sequence>
<keyword evidence="4" id="KW-0732">Signal</keyword>
<dbReference type="Gene3D" id="2.60.40.3710">
    <property type="match status" value="1"/>
</dbReference>
<dbReference type="GO" id="GO:0018104">
    <property type="term" value="P:peptidoglycan-protein cross-linking"/>
    <property type="evidence" value="ECO:0007669"/>
    <property type="project" value="TreeGrafter"/>
</dbReference>
<dbReference type="GO" id="GO:0071555">
    <property type="term" value="P:cell wall organization"/>
    <property type="evidence" value="ECO:0007669"/>
    <property type="project" value="UniProtKB-UniRule"/>
</dbReference>
<evidence type="ECO:0000256" key="11">
    <source>
        <dbReference type="ARBA" id="ARBA00023316"/>
    </source>
</evidence>
<dbReference type="EC" id="2.3.2.-" evidence="15"/>
<keyword evidence="5 13" id="KW-0133">Cell shape</keyword>
<dbReference type="InterPro" id="IPR005490">
    <property type="entry name" value="LD_TPept_cat_dom"/>
</dbReference>
<evidence type="ECO:0000256" key="3">
    <source>
        <dbReference type="ARBA" id="ARBA00022679"/>
    </source>
</evidence>
<evidence type="ECO:0000313" key="16">
    <source>
        <dbReference type="Proteomes" id="UP000431401"/>
    </source>
</evidence>
<dbReference type="GO" id="GO:0005576">
    <property type="term" value="C:extracellular region"/>
    <property type="evidence" value="ECO:0007669"/>
    <property type="project" value="TreeGrafter"/>
</dbReference>
<keyword evidence="6 13" id="KW-0573">Peptidoglycan synthesis</keyword>
<dbReference type="GO" id="GO:0071972">
    <property type="term" value="F:peptidoglycan L,D-transpeptidase activity"/>
    <property type="evidence" value="ECO:0007669"/>
    <property type="project" value="TreeGrafter"/>
</dbReference>
<protein>
    <submittedName>
        <fullName evidence="15">L,D-transpeptidase 2</fullName>
        <ecNumber evidence="15">2.3.2.-</ecNumber>
    </submittedName>
</protein>
<keyword evidence="16" id="KW-1185">Reference proteome</keyword>
<proteinExistence type="predicted"/>
<dbReference type="CDD" id="cd16913">
    <property type="entry name" value="YkuD_like"/>
    <property type="match status" value="1"/>
</dbReference>
<evidence type="ECO:0000256" key="10">
    <source>
        <dbReference type="ARBA" id="ARBA00023315"/>
    </source>
</evidence>
<dbReference type="PANTHER" id="PTHR30582">
    <property type="entry name" value="L,D-TRANSPEPTIDASE"/>
    <property type="match status" value="1"/>
</dbReference>
<evidence type="ECO:0000256" key="4">
    <source>
        <dbReference type="ARBA" id="ARBA00022729"/>
    </source>
</evidence>
<dbReference type="AlphaFoldDB" id="A0A7K0DKS2"/>
<dbReference type="CDD" id="cd13432">
    <property type="entry name" value="LDT_IgD_like_2"/>
    <property type="match status" value="1"/>
</dbReference>
<evidence type="ECO:0000313" key="15">
    <source>
        <dbReference type="EMBL" id="MQY26309.1"/>
    </source>
</evidence>
<dbReference type="InterPro" id="IPR038063">
    <property type="entry name" value="Transpep_catalytic_dom"/>
</dbReference>
<dbReference type="InterPro" id="IPR050979">
    <property type="entry name" value="LD-transpeptidase"/>
</dbReference>
<gene>
    <name evidence="15" type="primary">ldtB_1</name>
    <name evidence="15" type="ORF">NRB56_18730</name>
</gene>
<dbReference type="PROSITE" id="PS52029">
    <property type="entry name" value="LD_TPASE"/>
    <property type="match status" value="1"/>
</dbReference>
<feature type="domain" description="L,D-TPase catalytic" evidence="14">
    <location>
        <begin position="240"/>
        <end position="365"/>
    </location>
</feature>
<dbReference type="PANTHER" id="PTHR30582:SF2">
    <property type="entry name" value="L,D-TRANSPEPTIDASE YCIB-RELATED"/>
    <property type="match status" value="1"/>
</dbReference>
<keyword evidence="9" id="KW-0449">Lipoprotein</keyword>
<dbReference type="Proteomes" id="UP000431401">
    <property type="component" value="Unassembled WGS sequence"/>
</dbReference>
<comment type="caution">
    <text evidence="15">The sequence shown here is derived from an EMBL/GenBank/DDBJ whole genome shotgun (WGS) entry which is preliminary data.</text>
</comment>
<comment type="pathway">
    <text evidence="1 13">Cell wall biogenesis; peptidoglycan biosynthesis.</text>
</comment>
<accession>A0A7K0DKS2</accession>
<evidence type="ECO:0000256" key="7">
    <source>
        <dbReference type="ARBA" id="ARBA00023136"/>
    </source>
</evidence>
<dbReference type="PROSITE" id="PS51257">
    <property type="entry name" value="PROKAR_LIPOPROTEIN"/>
    <property type="match status" value="1"/>
</dbReference>
<organism evidence="15 16">
    <name type="scientific">Nocardia aurantia</name>
    <dbReference type="NCBI Taxonomy" id="2585199"/>
    <lineage>
        <taxon>Bacteria</taxon>
        <taxon>Bacillati</taxon>
        <taxon>Actinomycetota</taxon>
        <taxon>Actinomycetes</taxon>
        <taxon>Mycobacteriales</taxon>
        <taxon>Nocardiaceae</taxon>
        <taxon>Nocardia</taxon>
    </lineage>
</organism>
<name>A0A7K0DKS2_9NOCA</name>
<dbReference type="Pfam" id="PF03734">
    <property type="entry name" value="YkuD"/>
    <property type="match status" value="1"/>
</dbReference>
<dbReference type="Gene3D" id="2.60.40.3780">
    <property type="match status" value="1"/>
</dbReference>
<dbReference type="OrthoDB" id="5242354at2"/>
<keyword evidence="8" id="KW-0564">Palmitate</keyword>
<evidence type="ECO:0000256" key="8">
    <source>
        <dbReference type="ARBA" id="ARBA00023139"/>
    </source>
</evidence>
<evidence type="ECO:0000256" key="5">
    <source>
        <dbReference type="ARBA" id="ARBA00022960"/>
    </source>
</evidence>
<dbReference type="UniPathway" id="UPA00219"/>
<keyword evidence="10 15" id="KW-0012">Acyltransferase</keyword>
<dbReference type="GO" id="GO:0016746">
    <property type="term" value="F:acyltransferase activity"/>
    <property type="evidence" value="ECO:0007669"/>
    <property type="project" value="UniProtKB-KW"/>
</dbReference>
<comment type="pathway">
    <text evidence="12">Glycan biosynthesis.</text>
</comment>
<evidence type="ECO:0000256" key="13">
    <source>
        <dbReference type="PROSITE-ProRule" id="PRU01373"/>
    </source>
</evidence>
<dbReference type="SUPFAM" id="SSF141523">
    <property type="entry name" value="L,D-transpeptidase catalytic domain-like"/>
    <property type="match status" value="1"/>
</dbReference>
<feature type="active site" description="Proton donor/acceptor" evidence="13">
    <location>
        <position position="323"/>
    </location>
</feature>
<keyword evidence="2" id="KW-1003">Cell membrane</keyword>
<feature type="active site" description="Nucleophile" evidence="13">
    <location>
        <position position="341"/>
    </location>
</feature>
<keyword evidence="11 13" id="KW-0961">Cell wall biogenesis/degradation</keyword>
<dbReference type="GO" id="GO:0008360">
    <property type="term" value="P:regulation of cell shape"/>
    <property type="evidence" value="ECO:0007669"/>
    <property type="project" value="UniProtKB-UniRule"/>
</dbReference>
<evidence type="ECO:0000259" key="14">
    <source>
        <dbReference type="PROSITE" id="PS52029"/>
    </source>
</evidence>
<keyword evidence="3 15" id="KW-0808">Transferase</keyword>
<evidence type="ECO:0000256" key="9">
    <source>
        <dbReference type="ARBA" id="ARBA00023288"/>
    </source>
</evidence>
<dbReference type="FunFam" id="2.40.440.10:FF:000005">
    <property type="entry name" value="L,D-transpeptidase 2"/>
    <property type="match status" value="1"/>
</dbReference>
<keyword evidence="7" id="KW-0472">Membrane</keyword>
<dbReference type="Gene3D" id="2.40.440.10">
    <property type="entry name" value="L,D-transpeptidase catalytic domain-like"/>
    <property type="match status" value="1"/>
</dbReference>
<dbReference type="RefSeq" id="WP_153340524.1">
    <property type="nucleotide sequence ID" value="NZ_WEGI01000004.1"/>
</dbReference>
<reference evidence="15 16" key="1">
    <citation type="submission" date="2019-10" db="EMBL/GenBank/DDBJ databases">
        <title>Nocardia macrotermitis sp. nov. and Nocardia aurantia sp. nov., isolated from the gut of fungus growing-termite Macrotermes natalensis.</title>
        <authorList>
            <person name="Benndorf R."/>
            <person name="Schwitalla J."/>
            <person name="Martin K."/>
            <person name="De Beer W."/>
            <person name="Kaster A.-K."/>
            <person name="Vollmers J."/>
            <person name="Poulsen M."/>
            <person name="Beemelmanns C."/>
        </authorList>
    </citation>
    <scope>NUCLEOTIDE SEQUENCE [LARGE SCALE GENOMIC DNA]</scope>
    <source>
        <strain evidence="15 16">RB56</strain>
    </source>
</reference>